<dbReference type="RefSeq" id="WP_093787863.1">
    <property type="nucleotide sequence ID" value="NZ_FNIE01000019.1"/>
</dbReference>
<dbReference type="STRING" id="310781.SAMN05216259_11932"/>
<reference evidence="1 2" key="1">
    <citation type="submission" date="2016-10" db="EMBL/GenBank/DDBJ databases">
        <authorList>
            <person name="de Groot N.N."/>
        </authorList>
    </citation>
    <scope>NUCLEOTIDE SEQUENCE [LARGE SCALE GENOMIC DNA]</scope>
    <source>
        <strain evidence="1 2">CGMCC 4.2022</strain>
    </source>
</reference>
<dbReference type="GO" id="GO:0004497">
    <property type="term" value="F:monooxygenase activity"/>
    <property type="evidence" value="ECO:0007669"/>
    <property type="project" value="UniProtKB-KW"/>
</dbReference>
<keyword evidence="2" id="KW-1185">Reference proteome</keyword>
<dbReference type="InterPro" id="IPR011008">
    <property type="entry name" value="Dimeric_a/b-barrel"/>
</dbReference>
<organism evidence="1 2">
    <name type="scientific">Actinacidiphila guanduensis</name>
    <dbReference type="NCBI Taxonomy" id="310781"/>
    <lineage>
        <taxon>Bacteria</taxon>
        <taxon>Bacillati</taxon>
        <taxon>Actinomycetota</taxon>
        <taxon>Actinomycetes</taxon>
        <taxon>Kitasatosporales</taxon>
        <taxon>Streptomycetaceae</taxon>
        <taxon>Actinacidiphila</taxon>
    </lineage>
</organism>
<protein>
    <submittedName>
        <fullName evidence="1">Quinol monooxygenase YgiN</fullName>
    </submittedName>
</protein>
<accession>A0A1H0QNA8</accession>
<gene>
    <name evidence="1" type="ORF">SAMN05216259_11932</name>
</gene>
<dbReference type="SUPFAM" id="SSF54909">
    <property type="entry name" value="Dimeric alpha+beta barrel"/>
    <property type="match status" value="1"/>
</dbReference>
<dbReference type="Gene3D" id="3.30.70.100">
    <property type="match status" value="1"/>
</dbReference>
<keyword evidence="1" id="KW-0560">Oxidoreductase</keyword>
<dbReference type="Proteomes" id="UP000199341">
    <property type="component" value="Unassembled WGS sequence"/>
</dbReference>
<sequence>MADVKVGLYVYVEAKPGKEDEVADFLRSGLDLVQEEPDTVAWFAVRLSATGFAIFDVFPTDSARQTHLSGQLGKALMDRAGDLFSQPPSIERLDVLAHKLP</sequence>
<evidence type="ECO:0000313" key="2">
    <source>
        <dbReference type="Proteomes" id="UP000199341"/>
    </source>
</evidence>
<dbReference type="OrthoDB" id="9804891at2"/>
<name>A0A1H0QNA8_9ACTN</name>
<dbReference type="AlphaFoldDB" id="A0A1H0QNA8"/>
<evidence type="ECO:0000313" key="1">
    <source>
        <dbReference type="EMBL" id="SDP18239.1"/>
    </source>
</evidence>
<proteinExistence type="predicted"/>
<dbReference type="EMBL" id="FNIE01000019">
    <property type="protein sequence ID" value="SDP18239.1"/>
    <property type="molecule type" value="Genomic_DNA"/>
</dbReference>
<keyword evidence="1" id="KW-0503">Monooxygenase</keyword>